<protein>
    <submittedName>
        <fullName evidence="2">Uncharacterized protein</fullName>
    </submittedName>
</protein>
<dbReference type="Proteomes" id="UP000030130">
    <property type="component" value="Unassembled WGS sequence"/>
</dbReference>
<sequence>MNSAFLYTSIRERDKKKNRIFFLLSLCLLTLQFYIFPSGQPQPAHVLALLFILTVFLKTPTFKTLNEKPITLFAVYTLYTIVINTIYIFIYSDETFLPNILYNIFNFLIFLSAATFFTQKEKALTKYVKKPILISLILTVFFYVIGIGRYDFFPRYNAFFNDPNQMAHWALCCFSILCLLGINNKWLIIGGFSLFVICISSSSRSALLGLFPMFIGYLIYIRKNIKTKNNSKFNLFIVYPQ</sequence>
<comment type="caution">
    <text evidence="2">The sequence shown here is derived from an EMBL/GenBank/DDBJ whole genome shotgun (WGS) entry which is preliminary data.</text>
</comment>
<dbReference type="AlphaFoldDB" id="A0A0A2FAF0"/>
<evidence type="ECO:0000256" key="1">
    <source>
        <dbReference type="SAM" id="Phobius"/>
    </source>
</evidence>
<evidence type="ECO:0000313" key="2">
    <source>
        <dbReference type="EMBL" id="KGN87035.1"/>
    </source>
</evidence>
<name>A0A0A2FAF0_9PORP</name>
<feature type="transmembrane region" description="Helical" evidence="1">
    <location>
        <begin position="130"/>
        <end position="146"/>
    </location>
</feature>
<dbReference type="STRING" id="111105.HR09_02645"/>
<gene>
    <name evidence="2" type="ORF">HR08_02755</name>
</gene>
<feature type="transmembrane region" description="Helical" evidence="1">
    <location>
        <begin position="96"/>
        <end position="118"/>
    </location>
</feature>
<feature type="transmembrane region" description="Helical" evidence="1">
    <location>
        <begin position="194"/>
        <end position="220"/>
    </location>
</feature>
<dbReference type="eggNOG" id="ENOG5033270">
    <property type="taxonomic scope" value="Bacteria"/>
</dbReference>
<feature type="transmembrane region" description="Helical" evidence="1">
    <location>
        <begin position="42"/>
        <end position="58"/>
    </location>
</feature>
<feature type="transmembrane region" description="Helical" evidence="1">
    <location>
        <begin position="20"/>
        <end position="36"/>
    </location>
</feature>
<reference evidence="2 3" key="1">
    <citation type="submission" date="2014-08" db="EMBL/GenBank/DDBJ databases">
        <title>Porphyromonas gulae strain:COT-052_OH1451 Genome sequencing.</title>
        <authorList>
            <person name="Wallis C."/>
            <person name="Deusch O."/>
            <person name="O'Flynn C."/>
            <person name="Davis I."/>
            <person name="Jospin G."/>
            <person name="Darling A.E."/>
            <person name="Coil D.A."/>
            <person name="Alexiev A."/>
            <person name="Horsfall A."/>
            <person name="Kirkwood N."/>
            <person name="Harris S."/>
            <person name="Eisen J.A."/>
        </authorList>
    </citation>
    <scope>NUCLEOTIDE SEQUENCE [LARGE SCALE GENOMIC DNA]</scope>
    <source>
        <strain evidence="3">COT-052 OH1451</strain>
    </source>
</reference>
<keyword evidence="1" id="KW-0812">Transmembrane</keyword>
<organism evidence="2 3">
    <name type="scientific">Porphyromonas gulae</name>
    <dbReference type="NCBI Taxonomy" id="111105"/>
    <lineage>
        <taxon>Bacteria</taxon>
        <taxon>Pseudomonadati</taxon>
        <taxon>Bacteroidota</taxon>
        <taxon>Bacteroidia</taxon>
        <taxon>Bacteroidales</taxon>
        <taxon>Porphyromonadaceae</taxon>
        <taxon>Porphyromonas</taxon>
    </lineage>
</organism>
<keyword evidence="1" id="KW-0472">Membrane</keyword>
<feature type="transmembrane region" description="Helical" evidence="1">
    <location>
        <begin position="70"/>
        <end position="90"/>
    </location>
</feature>
<evidence type="ECO:0000313" key="3">
    <source>
        <dbReference type="Proteomes" id="UP000030130"/>
    </source>
</evidence>
<dbReference type="EMBL" id="JRAI01000018">
    <property type="protein sequence ID" value="KGN87035.1"/>
    <property type="molecule type" value="Genomic_DNA"/>
</dbReference>
<keyword evidence="1" id="KW-1133">Transmembrane helix</keyword>
<accession>A0A0A2FAF0</accession>
<proteinExistence type="predicted"/>